<dbReference type="GO" id="GO:0000981">
    <property type="term" value="F:DNA-binding transcription factor activity, RNA polymerase II-specific"/>
    <property type="evidence" value="ECO:0007669"/>
    <property type="project" value="TreeGrafter"/>
</dbReference>
<dbReference type="OrthoDB" id="9946827at2759"/>
<keyword evidence="11" id="KW-1185">Reference proteome</keyword>
<dbReference type="Proteomes" id="UP000728032">
    <property type="component" value="Unassembled WGS sequence"/>
</dbReference>
<evidence type="ECO:0000259" key="9">
    <source>
        <dbReference type="PROSITE" id="PS50888"/>
    </source>
</evidence>
<evidence type="ECO:0000256" key="4">
    <source>
        <dbReference type="ARBA" id="ARBA00023163"/>
    </source>
</evidence>
<evidence type="ECO:0008006" key="12">
    <source>
        <dbReference type="Google" id="ProtNLM"/>
    </source>
</evidence>
<keyword evidence="4" id="KW-0804">Transcription</keyword>
<dbReference type="Pfam" id="PF00010">
    <property type="entry name" value="HLH"/>
    <property type="match status" value="1"/>
</dbReference>
<organism evidence="10">
    <name type="scientific">Oppiella nova</name>
    <dbReference type="NCBI Taxonomy" id="334625"/>
    <lineage>
        <taxon>Eukaryota</taxon>
        <taxon>Metazoa</taxon>
        <taxon>Ecdysozoa</taxon>
        <taxon>Arthropoda</taxon>
        <taxon>Chelicerata</taxon>
        <taxon>Arachnida</taxon>
        <taxon>Acari</taxon>
        <taxon>Acariformes</taxon>
        <taxon>Sarcoptiformes</taxon>
        <taxon>Oribatida</taxon>
        <taxon>Brachypylina</taxon>
        <taxon>Oppioidea</taxon>
        <taxon>Oppiidae</taxon>
        <taxon>Oppiella</taxon>
    </lineage>
</organism>
<dbReference type="PROSITE" id="PS50888">
    <property type="entry name" value="BHLH"/>
    <property type="match status" value="1"/>
</dbReference>
<evidence type="ECO:0000256" key="6">
    <source>
        <dbReference type="SAM" id="MobiDB-lite"/>
    </source>
</evidence>
<reference evidence="10" key="1">
    <citation type="submission" date="2020-11" db="EMBL/GenBank/DDBJ databases">
        <authorList>
            <person name="Tran Van P."/>
        </authorList>
    </citation>
    <scope>NUCLEOTIDE SEQUENCE</scope>
</reference>
<dbReference type="GO" id="GO:0004252">
    <property type="term" value="F:serine-type endopeptidase activity"/>
    <property type="evidence" value="ECO:0007669"/>
    <property type="project" value="InterPro"/>
</dbReference>
<dbReference type="GO" id="GO:0001707">
    <property type="term" value="P:mesoderm formation"/>
    <property type="evidence" value="ECO:0007669"/>
    <property type="project" value="TreeGrafter"/>
</dbReference>
<evidence type="ECO:0000259" key="8">
    <source>
        <dbReference type="PROSITE" id="PS50240"/>
    </source>
</evidence>
<keyword evidence="7" id="KW-0812">Transmembrane</keyword>
<dbReference type="FunFam" id="4.10.280.10:FF:000090">
    <property type="entry name" value="Salivary gland-expressed bHLH"/>
    <property type="match status" value="1"/>
</dbReference>
<keyword evidence="3" id="KW-0238">DNA-binding</keyword>
<evidence type="ECO:0000256" key="2">
    <source>
        <dbReference type="ARBA" id="ARBA00023015"/>
    </source>
</evidence>
<dbReference type="InterPro" id="IPR040259">
    <property type="entry name" value="Mesogenin/MesP"/>
</dbReference>
<protein>
    <recommendedName>
        <fullName evidence="12">BHLH domain-containing protein</fullName>
    </recommendedName>
</protein>
<dbReference type="SUPFAM" id="SSF47459">
    <property type="entry name" value="HLH, helix-loop-helix DNA-binding domain"/>
    <property type="match status" value="1"/>
</dbReference>
<dbReference type="Pfam" id="PF00089">
    <property type="entry name" value="Trypsin"/>
    <property type="match status" value="1"/>
</dbReference>
<accession>A0A7R9LPL2</accession>
<dbReference type="GO" id="GO:0046983">
    <property type="term" value="F:protein dimerization activity"/>
    <property type="evidence" value="ECO:0007669"/>
    <property type="project" value="InterPro"/>
</dbReference>
<evidence type="ECO:0000256" key="1">
    <source>
        <dbReference type="ARBA" id="ARBA00022473"/>
    </source>
</evidence>
<evidence type="ECO:0000256" key="5">
    <source>
        <dbReference type="ARBA" id="ARBA00023242"/>
    </source>
</evidence>
<feature type="domain" description="BHLH" evidence="9">
    <location>
        <begin position="407"/>
        <end position="460"/>
    </location>
</feature>
<dbReference type="SUPFAM" id="SSF50494">
    <property type="entry name" value="Trypsin-like serine proteases"/>
    <property type="match status" value="1"/>
</dbReference>
<dbReference type="PANTHER" id="PTHR20937">
    <property type="entry name" value="IP14615P"/>
    <property type="match status" value="1"/>
</dbReference>
<dbReference type="Gene3D" id="2.40.10.10">
    <property type="entry name" value="Trypsin-like serine proteases"/>
    <property type="match status" value="1"/>
</dbReference>
<evidence type="ECO:0000313" key="11">
    <source>
        <dbReference type="Proteomes" id="UP000728032"/>
    </source>
</evidence>
<sequence length="538" mass="60036">FQGDSGGPLNCQIANGAWILQGITSFGSGCAQPNSPGVYTKVAEVVEVMAAQEVVVDMADQEAAMGVVWEVEIMVVVIVVVTAAIREAMADTEGDIRVKAVTADREAAAAAMVVVMVVEVMVVAVVAVVVVMEEVVVEAMVEAVEEAMEESCSDYSNDFNTNGMNANESNDNCLQNESIVDNNSNNDDIMDNVNTNEYMSEDETMNERHMECREEEDSSGKCHLITLTKMEAPDAWDQPIRHDTYRTNESIYLNPDLNTGDSRDEKSRLESSVCEDDYSPALALASYVSQQINGQAVDEPGSGTQTQVSHNRSQPYLNHELNHSMNTTNTLQTTDVKQTSSALNDYNSWKQLSLNNINNFQTSSTSKVGLSNDYNFYTRFATERQQRYPDARSLRGRGAHSSMTKEEQRKSACDRERTRMRDMNLAFDALRAKLPCLKPRGKRLSKIESLRMAIRYIAHLQSVLSTPDNEINGTSNTTTTQPYYTPNDSSCTRLWRLSDQVEYCGGQQAYTCADNYHYENNYYWWTPSLNGSYTGFQQ</sequence>
<dbReference type="AlphaFoldDB" id="A0A7R9LPL2"/>
<dbReference type="EMBL" id="CAJPVJ010001595">
    <property type="protein sequence ID" value="CAG2164998.1"/>
    <property type="molecule type" value="Genomic_DNA"/>
</dbReference>
<dbReference type="EMBL" id="OC916420">
    <property type="protein sequence ID" value="CAD7644212.1"/>
    <property type="molecule type" value="Genomic_DNA"/>
</dbReference>
<proteinExistence type="predicted"/>
<dbReference type="InterPro" id="IPR036638">
    <property type="entry name" value="HLH_DNA-bd_sf"/>
</dbReference>
<feature type="transmembrane region" description="Helical" evidence="7">
    <location>
        <begin position="67"/>
        <end position="86"/>
    </location>
</feature>
<dbReference type="GO" id="GO:0000978">
    <property type="term" value="F:RNA polymerase II cis-regulatory region sequence-specific DNA binding"/>
    <property type="evidence" value="ECO:0007669"/>
    <property type="project" value="TreeGrafter"/>
</dbReference>
<feature type="non-terminal residue" evidence="10">
    <location>
        <position position="1"/>
    </location>
</feature>
<keyword evidence="1" id="KW-0217">Developmental protein</keyword>
<feature type="region of interest" description="Disordered" evidence="6">
    <location>
        <begin position="388"/>
        <end position="415"/>
    </location>
</feature>
<dbReference type="PANTHER" id="PTHR20937:SF3">
    <property type="entry name" value="IP14615P"/>
    <property type="match status" value="1"/>
</dbReference>
<keyword evidence="5" id="KW-0539">Nucleus</keyword>
<keyword evidence="2" id="KW-0805">Transcription regulation</keyword>
<dbReference type="InterPro" id="IPR043504">
    <property type="entry name" value="Peptidase_S1_PA_chymotrypsin"/>
</dbReference>
<dbReference type="InterPro" id="IPR011598">
    <property type="entry name" value="bHLH_dom"/>
</dbReference>
<evidence type="ECO:0000313" key="10">
    <source>
        <dbReference type="EMBL" id="CAD7644212.1"/>
    </source>
</evidence>
<evidence type="ECO:0000256" key="3">
    <source>
        <dbReference type="ARBA" id="ARBA00023125"/>
    </source>
</evidence>
<dbReference type="GO" id="GO:0006508">
    <property type="term" value="P:proteolysis"/>
    <property type="evidence" value="ECO:0007669"/>
    <property type="project" value="InterPro"/>
</dbReference>
<dbReference type="InterPro" id="IPR009003">
    <property type="entry name" value="Peptidase_S1_PA"/>
</dbReference>
<name>A0A7R9LPL2_9ACAR</name>
<dbReference type="GO" id="GO:0005634">
    <property type="term" value="C:nucleus"/>
    <property type="evidence" value="ECO:0007669"/>
    <property type="project" value="TreeGrafter"/>
</dbReference>
<keyword evidence="7" id="KW-1133">Transmembrane helix</keyword>
<gene>
    <name evidence="10" type="ORF">ONB1V03_LOCUS4544</name>
</gene>
<keyword evidence="7" id="KW-0472">Membrane</keyword>
<feature type="domain" description="Peptidase S1" evidence="8">
    <location>
        <begin position="1"/>
        <end position="75"/>
    </location>
</feature>
<dbReference type="Gene3D" id="4.10.280.10">
    <property type="entry name" value="Helix-loop-helix DNA-binding domain"/>
    <property type="match status" value="1"/>
</dbReference>
<dbReference type="CDD" id="cd11390">
    <property type="entry name" value="bHLH_TS"/>
    <property type="match status" value="1"/>
</dbReference>
<feature type="transmembrane region" description="Helical" evidence="7">
    <location>
        <begin position="107"/>
        <end position="132"/>
    </location>
</feature>
<dbReference type="SMART" id="SM00353">
    <property type="entry name" value="HLH"/>
    <property type="match status" value="1"/>
</dbReference>
<dbReference type="PROSITE" id="PS50240">
    <property type="entry name" value="TRYPSIN_DOM"/>
    <property type="match status" value="1"/>
</dbReference>
<feature type="compositionally biased region" description="Basic and acidic residues" evidence="6">
    <location>
        <begin position="403"/>
        <end position="415"/>
    </location>
</feature>
<dbReference type="InterPro" id="IPR001254">
    <property type="entry name" value="Trypsin_dom"/>
</dbReference>
<evidence type="ECO:0000256" key="7">
    <source>
        <dbReference type="SAM" id="Phobius"/>
    </source>
</evidence>